<dbReference type="EMBL" id="BAABJW010000014">
    <property type="protein sequence ID" value="GAA4819172.1"/>
    <property type="molecule type" value="Genomic_DNA"/>
</dbReference>
<evidence type="ECO:0000313" key="2">
    <source>
        <dbReference type="Proteomes" id="UP001501433"/>
    </source>
</evidence>
<dbReference type="RefSeq" id="WP_345278291.1">
    <property type="nucleotide sequence ID" value="NZ_BAABJW010000014.1"/>
</dbReference>
<evidence type="ECO:0000313" key="1">
    <source>
        <dbReference type="EMBL" id="GAA4819172.1"/>
    </source>
</evidence>
<protein>
    <recommendedName>
        <fullName evidence="3">Immunity protein 30 domain-containing protein</fullName>
    </recommendedName>
</protein>
<gene>
    <name evidence="1" type="ORF">GCM10023330_29920</name>
</gene>
<organism evidence="1 2">
    <name type="scientific">Litoribaculum gwangyangense</name>
    <dbReference type="NCBI Taxonomy" id="1130722"/>
    <lineage>
        <taxon>Bacteria</taxon>
        <taxon>Pseudomonadati</taxon>
        <taxon>Bacteroidota</taxon>
        <taxon>Flavobacteriia</taxon>
        <taxon>Flavobacteriales</taxon>
        <taxon>Flavobacteriaceae</taxon>
        <taxon>Litoribaculum</taxon>
    </lineage>
</organism>
<evidence type="ECO:0008006" key="3">
    <source>
        <dbReference type="Google" id="ProtNLM"/>
    </source>
</evidence>
<reference evidence="2" key="1">
    <citation type="journal article" date="2019" name="Int. J. Syst. Evol. Microbiol.">
        <title>The Global Catalogue of Microorganisms (GCM) 10K type strain sequencing project: providing services to taxonomists for standard genome sequencing and annotation.</title>
        <authorList>
            <consortium name="The Broad Institute Genomics Platform"/>
            <consortium name="The Broad Institute Genome Sequencing Center for Infectious Disease"/>
            <person name="Wu L."/>
            <person name="Ma J."/>
        </authorList>
    </citation>
    <scope>NUCLEOTIDE SEQUENCE [LARGE SCALE GENOMIC DNA]</scope>
    <source>
        <strain evidence="2">JCM 18325</strain>
    </source>
</reference>
<proteinExistence type="predicted"/>
<dbReference type="Proteomes" id="UP001501433">
    <property type="component" value="Unassembled WGS sequence"/>
</dbReference>
<accession>A0ABP9CW32</accession>
<sequence>MRQVKEIISEIESYESDDGNWLRLDELVTELWESGNPEIGIDTLFGVFEKNPTDDGAGVFWTILHGLESLEYEQKLYDSLMERPSHMTITMLKRIENTDSDTIAGKSISELKSFIKNNPKIESELLDEI</sequence>
<name>A0ABP9CW32_9FLAO</name>
<keyword evidence="2" id="KW-1185">Reference proteome</keyword>
<comment type="caution">
    <text evidence="1">The sequence shown here is derived from an EMBL/GenBank/DDBJ whole genome shotgun (WGS) entry which is preliminary data.</text>
</comment>